<evidence type="ECO:0000313" key="2">
    <source>
        <dbReference type="Proteomes" id="UP000308600"/>
    </source>
</evidence>
<reference evidence="1 2" key="1">
    <citation type="journal article" date="2019" name="Nat. Ecol. Evol.">
        <title>Megaphylogeny resolves global patterns of mushroom evolution.</title>
        <authorList>
            <person name="Varga T."/>
            <person name="Krizsan K."/>
            <person name="Foldi C."/>
            <person name="Dima B."/>
            <person name="Sanchez-Garcia M."/>
            <person name="Sanchez-Ramirez S."/>
            <person name="Szollosi G.J."/>
            <person name="Szarkandi J.G."/>
            <person name="Papp V."/>
            <person name="Albert L."/>
            <person name="Andreopoulos W."/>
            <person name="Angelini C."/>
            <person name="Antonin V."/>
            <person name="Barry K.W."/>
            <person name="Bougher N.L."/>
            <person name="Buchanan P."/>
            <person name="Buyck B."/>
            <person name="Bense V."/>
            <person name="Catcheside P."/>
            <person name="Chovatia M."/>
            <person name="Cooper J."/>
            <person name="Damon W."/>
            <person name="Desjardin D."/>
            <person name="Finy P."/>
            <person name="Geml J."/>
            <person name="Haridas S."/>
            <person name="Hughes K."/>
            <person name="Justo A."/>
            <person name="Karasinski D."/>
            <person name="Kautmanova I."/>
            <person name="Kiss B."/>
            <person name="Kocsube S."/>
            <person name="Kotiranta H."/>
            <person name="LaButti K.M."/>
            <person name="Lechner B.E."/>
            <person name="Liimatainen K."/>
            <person name="Lipzen A."/>
            <person name="Lukacs Z."/>
            <person name="Mihaltcheva S."/>
            <person name="Morgado L.N."/>
            <person name="Niskanen T."/>
            <person name="Noordeloos M.E."/>
            <person name="Ohm R.A."/>
            <person name="Ortiz-Santana B."/>
            <person name="Ovrebo C."/>
            <person name="Racz N."/>
            <person name="Riley R."/>
            <person name="Savchenko A."/>
            <person name="Shiryaev A."/>
            <person name="Soop K."/>
            <person name="Spirin V."/>
            <person name="Szebenyi C."/>
            <person name="Tomsovsky M."/>
            <person name="Tulloss R.E."/>
            <person name="Uehling J."/>
            <person name="Grigoriev I.V."/>
            <person name="Vagvolgyi C."/>
            <person name="Papp T."/>
            <person name="Martin F.M."/>
            <person name="Miettinen O."/>
            <person name="Hibbett D.S."/>
            <person name="Nagy L.G."/>
        </authorList>
    </citation>
    <scope>NUCLEOTIDE SEQUENCE [LARGE SCALE GENOMIC DNA]</scope>
    <source>
        <strain evidence="1 2">NL-1719</strain>
    </source>
</reference>
<name>A0ACD3AMC4_9AGAR</name>
<sequence>MALTDLGNALAGPSGPSLLFDNFHPAAVMGVAPLAGGNPQTAEQQNEGRWAMVEIEIPADAPKWFIKLLKDQWKDEYAEYLKTGAKDVLKFRDWDKANEIEDFPTLADDIDDSDAHTNDQNSSENQDDGSLPPDPAASLLMSGSSTTGQHSIDDGADVETANDTSSAGQPVASTSTVFPNSDGTLPAADPAPSSPPPPTPRPGTVSLPSSTTSSPVGSTFPNNYSAPDPQLPPPAGQFYGVSNSGPLSPLASVGLGTFSSPDVSFSRSRLFGAGPSSPASSGSRPRSTKPARSSSLKTILSEAPASVRSRRNIARSILQWDAELFGGRGALPAIVILLMSLFFPVLLAFVVWYLRLIVEMIGLA</sequence>
<dbReference type="Proteomes" id="UP000308600">
    <property type="component" value="Unassembled WGS sequence"/>
</dbReference>
<organism evidence="1 2">
    <name type="scientific">Pluteus cervinus</name>
    <dbReference type="NCBI Taxonomy" id="181527"/>
    <lineage>
        <taxon>Eukaryota</taxon>
        <taxon>Fungi</taxon>
        <taxon>Dikarya</taxon>
        <taxon>Basidiomycota</taxon>
        <taxon>Agaricomycotina</taxon>
        <taxon>Agaricomycetes</taxon>
        <taxon>Agaricomycetidae</taxon>
        <taxon>Agaricales</taxon>
        <taxon>Pluteineae</taxon>
        <taxon>Pluteaceae</taxon>
        <taxon>Pluteus</taxon>
    </lineage>
</organism>
<dbReference type="EMBL" id="ML208406">
    <property type="protein sequence ID" value="TFK66394.1"/>
    <property type="molecule type" value="Genomic_DNA"/>
</dbReference>
<proteinExistence type="predicted"/>
<accession>A0ACD3AMC4</accession>
<evidence type="ECO:0000313" key="1">
    <source>
        <dbReference type="EMBL" id="TFK66394.1"/>
    </source>
</evidence>
<gene>
    <name evidence="1" type="ORF">BDN72DRAFT_844395</name>
</gene>
<keyword evidence="2" id="KW-1185">Reference proteome</keyword>
<protein>
    <submittedName>
        <fullName evidence="1">Uncharacterized protein</fullName>
    </submittedName>
</protein>